<comment type="similarity">
    <text evidence="1">Belongs to the peroxiredoxin family. AhpC/Prx1 subfamily.</text>
</comment>
<evidence type="ECO:0000313" key="12">
    <source>
        <dbReference type="Proteomes" id="UP000694920"/>
    </source>
</evidence>
<reference evidence="13" key="1">
    <citation type="submission" date="2025-08" db="UniProtKB">
        <authorList>
            <consortium name="RefSeq"/>
        </authorList>
    </citation>
    <scope>IDENTIFICATION</scope>
</reference>
<dbReference type="SUPFAM" id="SSF52833">
    <property type="entry name" value="Thioredoxin-like"/>
    <property type="match status" value="1"/>
</dbReference>
<evidence type="ECO:0000256" key="2">
    <source>
        <dbReference type="ARBA" id="ARBA00013017"/>
    </source>
</evidence>
<evidence type="ECO:0000256" key="4">
    <source>
        <dbReference type="ARBA" id="ARBA00022862"/>
    </source>
</evidence>
<dbReference type="PANTHER" id="PTHR10681">
    <property type="entry name" value="THIOREDOXIN PEROXIDASE"/>
    <property type="match status" value="1"/>
</dbReference>
<dbReference type="Proteomes" id="UP000694920">
    <property type="component" value="Unplaced"/>
</dbReference>
<dbReference type="PIRSF" id="PIRSF000239">
    <property type="entry name" value="AHPC"/>
    <property type="match status" value="1"/>
</dbReference>
<evidence type="ECO:0000256" key="1">
    <source>
        <dbReference type="ARBA" id="ARBA00009796"/>
    </source>
</evidence>
<evidence type="ECO:0000256" key="7">
    <source>
        <dbReference type="ARBA" id="ARBA00025719"/>
    </source>
</evidence>
<feature type="active site" description="Cysteine sulfenic acid (-SOH) intermediate; for peroxidase activity" evidence="10">
    <location>
        <position position="43"/>
    </location>
</feature>
<keyword evidence="12" id="KW-1185">Reference proteome</keyword>
<dbReference type="GO" id="GO:0005829">
    <property type="term" value="C:cytosol"/>
    <property type="evidence" value="ECO:0007669"/>
    <property type="project" value="TreeGrafter"/>
</dbReference>
<evidence type="ECO:0000256" key="8">
    <source>
        <dbReference type="ARBA" id="ARBA00049091"/>
    </source>
</evidence>
<comment type="similarity">
    <text evidence="7">Belongs to the peroxiredoxin family. Prx6 subfamily.</text>
</comment>
<protein>
    <recommendedName>
        <fullName evidence="2">thioredoxin-dependent peroxiredoxin</fullName>
        <ecNumber evidence="2">1.11.1.24</ecNumber>
    </recommendedName>
</protein>
<dbReference type="GO" id="GO:0042744">
    <property type="term" value="P:hydrogen peroxide catabolic process"/>
    <property type="evidence" value="ECO:0007669"/>
    <property type="project" value="TreeGrafter"/>
</dbReference>
<proteinExistence type="inferred from homology"/>
<evidence type="ECO:0000256" key="3">
    <source>
        <dbReference type="ARBA" id="ARBA00022559"/>
    </source>
</evidence>
<dbReference type="GO" id="GO:0008379">
    <property type="term" value="F:thioredoxin peroxidase activity"/>
    <property type="evidence" value="ECO:0007669"/>
    <property type="project" value="TreeGrafter"/>
</dbReference>
<dbReference type="InterPro" id="IPR000866">
    <property type="entry name" value="AhpC/TSA"/>
</dbReference>
<dbReference type="FunFam" id="3.40.30.10:FF:000011">
    <property type="entry name" value="Peroxiredoxin PRX1"/>
    <property type="match status" value="1"/>
</dbReference>
<dbReference type="Gene3D" id="3.40.30.10">
    <property type="entry name" value="Glutaredoxin"/>
    <property type="match status" value="1"/>
</dbReference>
<dbReference type="PROSITE" id="PS51352">
    <property type="entry name" value="THIOREDOXIN_2"/>
    <property type="match status" value="1"/>
</dbReference>
<keyword evidence="3 9" id="KW-0575">Peroxidase</keyword>
<feature type="domain" description="Thioredoxin" evidence="11">
    <location>
        <begin position="1"/>
        <end position="162"/>
    </location>
</feature>
<dbReference type="InterPro" id="IPR024706">
    <property type="entry name" value="Peroxiredoxin_AhpC-typ"/>
</dbReference>
<evidence type="ECO:0000256" key="5">
    <source>
        <dbReference type="ARBA" id="ARBA00023002"/>
    </source>
</evidence>
<organism evidence="12 13">
    <name type="scientific">Cephus cinctus</name>
    <name type="common">Wheat stem sawfly</name>
    <dbReference type="NCBI Taxonomy" id="211228"/>
    <lineage>
        <taxon>Eukaryota</taxon>
        <taxon>Metazoa</taxon>
        <taxon>Ecdysozoa</taxon>
        <taxon>Arthropoda</taxon>
        <taxon>Hexapoda</taxon>
        <taxon>Insecta</taxon>
        <taxon>Pterygota</taxon>
        <taxon>Neoptera</taxon>
        <taxon>Endopterygota</taxon>
        <taxon>Hymenoptera</taxon>
        <taxon>Cephoidea</taxon>
        <taxon>Cephidae</taxon>
        <taxon>Cephus</taxon>
    </lineage>
</organism>
<evidence type="ECO:0000256" key="10">
    <source>
        <dbReference type="PIRSR" id="PIRSR000239-1"/>
    </source>
</evidence>
<dbReference type="GO" id="GO:0033554">
    <property type="term" value="P:cellular response to stress"/>
    <property type="evidence" value="ECO:0007669"/>
    <property type="project" value="TreeGrafter"/>
</dbReference>
<keyword evidence="4 9" id="KW-0049">Antioxidant</keyword>
<dbReference type="InterPro" id="IPR036249">
    <property type="entry name" value="Thioredoxin-like_sf"/>
</dbReference>
<dbReference type="AlphaFoldDB" id="A0AAJ7RBE2"/>
<dbReference type="Pfam" id="PF00578">
    <property type="entry name" value="AhpC-TSA"/>
    <property type="match status" value="1"/>
</dbReference>
<dbReference type="RefSeq" id="XP_024937842.1">
    <property type="nucleotide sequence ID" value="XM_025082074.1"/>
</dbReference>
<dbReference type="PANTHER" id="PTHR10681:SF121">
    <property type="entry name" value="ALKYL HYDROPEROXIDE REDUCTASE C"/>
    <property type="match status" value="1"/>
</dbReference>
<keyword evidence="6 9" id="KW-0676">Redox-active center</keyword>
<sequence>MRLGTKIPNFEAYTTKGKIHFHNWSGNSWVLMFSHPADFTPVCTTELGRLAERAEEFKRRGVKLLGHSCDSLESHLVWIKDIQAKYRRIPKVFPYPIIGDETREIAEMLDMVDEREPSSRGVRAVLVIDPQKILRLFLLYPDTTGRNIDQGMKSLYVQTCQNQRKHDFFHMEFNMLLCQVVSPTLDTRAIT</sequence>
<dbReference type="GO" id="GO:0045454">
    <property type="term" value="P:cell redox homeostasis"/>
    <property type="evidence" value="ECO:0007669"/>
    <property type="project" value="TreeGrafter"/>
</dbReference>
<dbReference type="InterPro" id="IPR013766">
    <property type="entry name" value="Thioredoxin_domain"/>
</dbReference>
<evidence type="ECO:0000313" key="13">
    <source>
        <dbReference type="RefSeq" id="XP_024937842.1"/>
    </source>
</evidence>
<gene>
    <name evidence="13" type="primary">LOC107264882</name>
</gene>
<dbReference type="GO" id="GO:0006979">
    <property type="term" value="P:response to oxidative stress"/>
    <property type="evidence" value="ECO:0007669"/>
    <property type="project" value="TreeGrafter"/>
</dbReference>
<dbReference type="GeneID" id="107264882"/>
<dbReference type="InterPro" id="IPR050217">
    <property type="entry name" value="Peroxiredoxin"/>
</dbReference>
<accession>A0AAJ7RBE2</accession>
<evidence type="ECO:0000259" key="11">
    <source>
        <dbReference type="PROSITE" id="PS51352"/>
    </source>
</evidence>
<comment type="catalytic activity">
    <reaction evidence="8">
        <text>a hydroperoxide + [thioredoxin]-dithiol = an alcohol + [thioredoxin]-disulfide + H2O</text>
        <dbReference type="Rhea" id="RHEA:62620"/>
        <dbReference type="Rhea" id="RHEA-COMP:10698"/>
        <dbReference type="Rhea" id="RHEA-COMP:10700"/>
        <dbReference type="ChEBI" id="CHEBI:15377"/>
        <dbReference type="ChEBI" id="CHEBI:29950"/>
        <dbReference type="ChEBI" id="CHEBI:30879"/>
        <dbReference type="ChEBI" id="CHEBI:35924"/>
        <dbReference type="ChEBI" id="CHEBI:50058"/>
        <dbReference type="EC" id="1.11.1.24"/>
    </reaction>
</comment>
<comment type="function">
    <text evidence="9">Thiol-specific peroxidase that catalyzes the reduction of hydrogen peroxide and organic hydroperoxides to water and alcohols, respectively.</text>
</comment>
<dbReference type="EC" id="1.11.1.24" evidence="2"/>
<evidence type="ECO:0000256" key="9">
    <source>
        <dbReference type="PIRNR" id="PIRNR000239"/>
    </source>
</evidence>
<evidence type="ECO:0000256" key="6">
    <source>
        <dbReference type="ARBA" id="ARBA00023284"/>
    </source>
</evidence>
<keyword evidence="5 9" id="KW-0560">Oxidoreductase</keyword>
<name>A0AAJ7RBE2_CEPCN</name>